<organism evidence="1">
    <name type="scientific">uncultured Caudovirales phage</name>
    <dbReference type="NCBI Taxonomy" id="2100421"/>
    <lineage>
        <taxon>Viruses</taxon>
        <taxon>Duplodnaviria</taxon>
        <taxon>Heunggongvirae</taxon>
        <taxon>Uroviricota</taxon>
        <taxon>Caudoviricetes</taxon>
        <taxon>Peduoviridae</taxon>
        <taxon>Maltschvirus</taxon>
        <taxon>Maltschvirus maltsch</taxon>
    </lineage>
</organism>
<dbReference type="InterPro" id="IPR055597">
    <property type="entry name" value="DUF7173"/>
</dbReference>
<sequence length="126" mass="13781">MDELKALAAARVAAKKIEDDAISARRAIDERIAELLADPAKAEGTVTEKPEGFKVSVTYGVSRKLDTKALQTAWATLPADVQKCINWKAEVSTTKFRDLEKDAVLVLSTYMESKPSTPSVKVEITE</sequence>
<reference evidence="1" key="1">
    <citation type="submission" date="2020-04" db="EMBL/GenBank/DDBJ databases">
        <authorList>
            <person name="Chiriac C."/>
            <person name="Salcher M."/>
            <person name="Ghai R."/>
            <person name="Kavagutti S V."/>
        </authorList>
    </citation>
    <scope>NUCLEOTIDE SEQUENCE</scope>
</reference>
<gene>
    <name evidence="1" type="ORF">UFOVP33_28</name>
</gene>
<proteinExistence type="predicted"/>
<dbReference type="Pfam" id="PF23791">
    <property type="entry name" value="DUF7173"/>
    <property type="match status" value="1"/>
</dbReference>
<dbReference type="EMBL" id="LR796162">
    <property type="protein sequence ID" value="CAB4122615.1"/>
    <property type="molecule type" value="Genomic_DNA"/>
</dbReference>
<protein>
    <submittedName>
        <fullName evidence="1">Uncharacterized protein</fullName>
    </submittedName>
</protein>
<accession>A0A6J5KMM9</accession>
<evidence type="ECO:0000313" key="1">
    <source>
        <dbReference type="EMBL" id="CAB4122615.1"/>
    </source>
</evidence>
<name>A0A6J5KMM9_9CAUD</name>